<keyword evidence="4" id="KW-1185">Reference proteome</keyword>
<evidence type="ECO:0000313" key="4">
    <source>
        <dbReference type="Proteomes" id="UP000499080"/>
    </source>
</evidence>
<reference evidence="3 4" key="1">
    <citation type="journal article" date="2019" name="Sci. Rep.">
        <title>Orb-weaving spider Araneus ventricosus genome elucidates the spidroin gene catalogue.</title>
        <authorList>
            <person name="Kono N."/>
            <person name="Nakamura H."/>
            <person name="Ohtoshi R."/>
            <person name="Moran D.A.P."/>
            <person name="Shinohara A."/>
            <person name="Yoshida Y."/>
            <person name="Fujiwara M."/>
            <person name="Mori M."/>
            <person name="Tomita M."/>
            <person name="Arakawa K."/>
        </authorList>
    </citation>
    <scope>NUCLEOTIDE SEQUENCE [LARGE SCALE GENOMIC DNA]</scope>
</reference>
<dbReference type="Proteomes" id="UP000499080">
    <property type="component" value="Unassembled WGS sequence"/>
</dbReference>
<gene>
    <name evidence="3" type="ORF">AVEN_256254_1</name>
</gene>
<evidence type="ECO:0000313" key="3">
    <source>
        <dbReference type="EMBL" id="GBM79139.1"/>
    </source>
</evidence>
<proteinExistence type="predicted"/>
<dbReference type="AlphaFoldDB" id="A0A4Y2IPL0"/>
<feature type="compositionally biased region" description="Basic and acidic residues" evidence="2">
    <location>
        <begin position="146"/>
        <end position="160"/>
    </location>
</feature>
<sequence>MNRVFSIRSVHAYRKSMSFYDFKPLNCCANYFDKVGRYHQLSTLQKIKAILEPRISRNNTEVKIKAKPYEELLKVLEARERNLEDKNQSKEDANEIDSRNSTILNYYGSEISTSEKHPSKPSEKAIIDSIANDGIFAVKPSLKNKKNADSSAKDKESEKTKAKKTKKTKDKFSARQEYVKRTTKHSYALRALKSYIEVNINANEVSNYYAKFIYCLYQ</sequence>
<feature type="region of interest" description="Disordered" evidence="2">
    <location>
        <begin position="145"/>
        <end position="171"/>
    </location>
</feature>
<accession>A0A4Y2IPL0</accession>
<protein>
    <submittedName>
        <fullName evidence="3">Uncharacterized protein</fullName>
    </submittedName>
</protein>
<name>A0A4Y2IPL0_ARAVE</name>
<keyword evidence="1" id="KW-0175">Coiled coil</keyword>
<comment type="caution">
    <text evidence="3">The sequence shown here is derived from an EMBL/GenBank/DDBJ whole genome shotgun (WGS) entry which is preliminary data.</text>
</comment>
<evidence type="ECO:0000256" key="2">
    <source>
        <dbReference type="SAM" id="MobiDB-lite"/>
    </source>
</evidence>
<evidence type="ECO:0000256" key="1">
    <source>
        <dbReference type="SAM" id="Coils"/>
    </source>
</evidence>
<feature type="coiled-coil region" evidence="1">
    <location>
        <begin position="66"/>
        <end position="96"/>
    </location>
</feature>
<organism evidence="3 4">
    <name type="scientific">Araneus ventricosus</name>
    <name type="common">Orbweaver spider</name>
    <name type="synonym">Epeira ventricosa</name>
    <dbReference type="NCBI Taxonomy" id="182803"/>
    <lineage>
        <taxon>Eukaryota</taxon>
        <taxon>Metazoa</taxon>
        <taxon>Ecdysozoa</taxon>
        <taxon>Arthropoda</taxon>
        <taxon>Chelicerata</taxon>
        <taxon>Arachnida</taxon>
        <taxon>Araneae</taxon>
        <taxon>Araneomorphae</taxon>
        <taxon>Entelegynae</taxon>
        <taxon>Araneoidea</taxon>
        <taxon>Araneidae</taxon>
        <taxon>Araneus</taxon>
    </lineage>
</organism>
<dbReference type="EMBL" id="BGPR01002804">
    <property type="protein sequence ID" value="GBM79139.1"/>
    <property type="molecule type" value="Genomic_DNA"/>
</dbReference>